<keyword evidence="1" id="KW-0732">Signal</keyword>
<evidence type="ECO:0000256" key="1">
    <source>
        <dbReference type="SAM" id="SignalP"/>
    </source>
</evidence>
<feature type="signal peptide" evidence="1">
    <location>
        <begin position="1"/>
        <end position="27"/>
    </location>
</feature>
<dbReference type="OrthoDB" id="4201075at2"/>
<protein>
    <recommendedName>
        <fullName evidence="4">Secreted protein</fullName>
    </recommendedName>
</protein>
<comment type="caution">
    <text evidence="2">The sequence shown here is derived from an EMBL/GenBank/DDBJ whole genome shotgun (WGS) entry which is preliminary data.</text>
</comment>
<accession>A0A640V7X8</accession>
<evidence type="ECO:0000313" key="2">
    <source>
        <dbReference type="EMBL" id="GFE42306.1"/>
    </source>
</evidence>
<dbReference type="RefSeq" id="WP_159749591.1">
    <property type="nucleotide sequence ID" value="NZ_BLIR01000003.1"/>
</dbReference>
<keyword evidence="3" id="KW-1185">Reference proteome</keyword>
<dbReference type="GeneID" id="96288016"/>
<gene>
    <name evidence="2" type="ORF">Stube_69790</name>
</gene>
<organism evidence="2 3">
    <name type="scientific">Streptomyces tubercidicus</name>
    <dbReference type="NCBI Taxonomy" id="47759"/>
    <lineage>
        <taxon>Bacteria</taxon>
        <taxon>Bacillati</taxon>
        <taxon>Actinomycetota</taxon>
        <taxon>Actinomycetes</taxon>
        <taxon>Kitasatosporales</taxon>
        <taxon>Streptomycetaceae</taxon>
        <taxon>Streptomyces</taxon>
    </lineage>
</organism>
<evidence type="ECO:0008006" key="4">
    <source>
        <dbReference type="Google" id="ProtNLM"/>
    </source>
</evidence>
<reference evidence="2 3" key="1">
    <citation type="submission" date="2019-12" db="EMBL/GenBank/DDBJ databases">
        <title>Whole genome shotgun sequence of Streptomyces tubercidicus NBRC 13090.</title>
        <authorList>
            <person name="Ichikawa N."/>
            <person name="Kimura A."/>
            <person name="Kitahashi Y."/>
            <person name="Komaki H."/>
            <person name="Tamura T."/>
        </authorList>
    </citation>
    <scope>NUCLEOTIDE SEQUENCE [LARGE SCALE GENOMIC DNA]</scope>
    <source>
        <strain evidence="2 3">NBRC 13090</strain>
    </source>
</reference>
<dbReference type="EMBL" id="BLIR01000003">
    <property type="protein sequence ID" value="GFE42306.1"/>
    <property type="molecule type" value="Genomic_DNA"/>
</dbReference>
<name>A0A640V7X8_9ACTN</name>
<evidence type="ECO:0000313" key="3">
    <source>
        <dbReference type="Proteomes" id="UP000431826"/>
    </source>
</evidence>
<proteinExistence type="predicted"/>
<sequence>MRNKLRVAAATVTAAVALGVAAPMASAAEANRAPAVSSVQTTANSAAVRSISIETLRSAAASTDAVATIDAKSGVQAKKGRGIAWQIAKRIAAKYGKGAIKKIAKSWKGYRKWVNGLSNWNPLKWAIKAAGGEVQYQIYLALRDIAF</sequence>
<dbReference type="Proteomes" id="UP000431826">
    <property type="component" value="Unassembled WGS sequence"/>
</dbReference>
<dbReference type="AlphaFoldDB" id="A0A640V7X8"/>
<feature type="chain" id="PRO_5024869638" description="Secreted protein" evidence="1">
    <location>
        <begin position="28"/>
        <end position="147"/>
    </location>
</feature>